<evidence type="ECO:0000259" key="4">
    <source>
        <dbReference type="PROSITE" id="PS01124"/>
    </source>
</evidence>
<dbReference type="InterPro" id="IPR018060">
    <property type="entry name" value="HTH_AraC"/>
</dbReference>
<keyword evidence="1" id="KW-0805">Transcription regulation</keyword>
<sequence>MGTTAKIGDGSMSELGLLDTGGILRQAWVAPDRTSSGLGWEQAYLSTQRETPYHSTFDGAPTHLLILHLSGPVTVRRRSGRSMRAQRIPAGGLFVHPAGRALDVELQGGLDTVHLYLSDSALQEAHGGREAVELAEELGSSDPLIEQVMLALDGVVRQWEPSARTYVDHLVGMLAAQLAHAHTAGRPAAPAGAMSGLTSQQLVSARELMEQHISDPLRVSDLAAATGLSASQFSRQFRSSTGKSPHQFLLQLRLDHARRMLRTTVLPIPDVAVHCGFSHQEHLTRVMRAKLGTTPAAVRRAG</sequence>
<keyword evidence="2" id="KW-0238">DNA-binding</keyword>
<dbReference type="AlphaFoldDB" id="A0A1I2K3I0"/>
<evidence type="ECO:0000256" key="2">
    <source>
        <dbReference type="ARBA" id="ARBA00023125"/>
    </source>
</evidence>
<keyword evidence="3" id="KW-0804">Transcription</keyword>
<evidence type="ECO:0000256" key="3">
    <source>
        <dbReference type="ARBA" id="ARBA00023163"/>
    </source>
</evidence>
<dbReference type="EMBL" id="FONR01000009">
    <property type="protein sequence ID" value="SFF61755.1"/>
    <property type="molecule type" value="Genomic_DNA"/>
</dbReference>
<dbReference type="PROSITE" id="PS01124">
    <property type="entry name" value="HTH_ARAC_FAMILY_2"/>
    <property type="match status" value="1"/>
</dbReference>
<feature type="domain" description="HTH araC/xylS-type" evidence="4">
    <location>
        <begin position="203"/>
        <end position="301"/>
    </location>
</feature>
<gene>
    <name evidence="5" type="ORF">SAMN02787118_109309</name>
</gene>
<dbReference type="PANTHER" id="PTHR46796">
    <property type="entry name" value="HTH-TYPE TRANSCRIPTIONAL ACTIVATOR RHAS-RELATED"/>
    <property type="match status" value="1"/>
</dbReference>
<dbReference type="GO" id="GO:0003700">
    <property type="term" value="F:DNA-binding transcription factor activity"/>
    <property type="evidence" value="ECO:0007669"/>
    <property type="project" value="InterPro"/>
</dbReference>
<protein>
    <submittedName>
        <fullName evidence="5">AraC family transcriptional regulator</fullName>
    </submittedName>
</protein>
<dbReference type="InterPro" id="IPR050204">
    <property type="entry name" value="AraC_XylS_family_regulators"/>
</dbReference>
<dbReference type="InterPro" id="IPR009057">
    <property type="entry name" value="Homeodomain-like_sf"/>
</dbReference>
<reference evidence="5 6" key="1">
    <citation type="submission" date="2016-10" db="EMBL/GenBank/DDBJ databases">
        <authorList>
            <person name="de Groot N.N."/>
        </authorList>
    </citation>
    <scope>NUCLEOTIDE SEQUENCE [LARGE SCALE GENOMIC DNA]</scope>
    <source>
        <strain evidence="5 6">OK461</strain>
    </source>
</reference>
<dbReference type="Gene3D" id="1.10.10.60">
    <property type="entry name" value="Homeodomain-like"/>
    <property type="match status" value="2"/>
</dbReference>
<dbReference type="Pfam" id="PF12833">
    <property type="entry name" value="HTH_18"/>
    <property type="match status" value="1"/>
</dbReference>
<dbReference type="Proteomes" id="UP000181942">
    <property type="component" value="Unassembled WGS sequence"/>
</dbReference>
<dbReference type="PANTHER" id="PTHR46796:SF6">
    <property type="entry name" value="ARAC SUBFAMILY"/>
    <property type="match status" value="1"/>
</dbReference>
<accession>A0A1I2K3I0</accession>
<dbReference type="GO" id="GO:0043565">
    <property type="term" value="F:sequence-specific DNA binding"/>
    <property type="evidence" value="ECO:0007669"/>
    <property type="project" value="InterPro"/>
</dbReference>
<organism evidence="5 6">
    <name type="scientific">Streptomyces mirabilis</name>
    <dbReference type="NCBI Taxonomy" id="68239"/>
    <lineage>
        <taxon>Bacteria</taxon>
        <taxon>Bacillati</taxon>
        <taxon>Actinomycetota</taxon>
        <taxon>Actinomycetes</taxon>
        <taxon>Kitasatosporales</taxon>
        <taxon>Streptomycetaceae</taxon>
        <taxon>Streptomyces</taxon>
    </lineage>
</organism>
<evidence type="ECO:0000313" key="5">
    <source>
        <dbReference type="EMBL" id="SFF61755.1"/>
    </source>
</evidence>
<name>A0A1I2K3I0_9ACTN</name>
<evidence type="ECO:0000313" key="6">
    <source>
        <dbReference type="Proteomes" id="UP000181942"/>
    </source>
</evidence>
<proteinExistence type="predicted"/>
<evidence type="ECO:0000256" key="1">
    <source>
        <dbReference type="ARBA" id="ARBA00023015"/>
    </source>
</evidence>
<dbReference type="SUPFAM" id="SSF46689">
    <property type="entry name" value="Homeodomain-like"/>
    <property type="match status" value="2"/>
</dbReference>
<dbReference type="SMART" id="SM00342">
    <property type="entry name" value="HTH_ARAC"/>
    <property type="match status" value="1"/>
</dbReference>